<accession>A0AA35PJ52</accession>
<evidence type="ECO:0000256" key="1">
    <source>
        <dbReference type="SAM" id="MobiDB-lite"/>
    </source>
</evidence>
<feature type="region of interest" description="Disordered" evidence="1">
    <location>
        <begin position="40"/>
        <end position="98"/>
    </location>
</feature>
<dbReference type="EMBL" id="OX395138">
    <property type="protein sequence ID" value="CAI5790871.1"/>
    <property type="molecule type" value="Genomic_DNA"/>
</dbReference>
<sequence length="98" mass="10586">MSCDQEKVARKICRRRDTEIVVPRRVLEWLPCLDGFGGCPQHTRDPQPSSTRAAAVASPLGKPAGTREATSPGVSRARLKAVNGKLGERGGRPPRCPL</sequence>
<proteinExistence type="predicted"/>
<reference evidence="2" key="1">
    <citation type="submission" date="2022-12" db="EMBL/GenBank/DDBJ databases">
        <authorList>
            <person name="Alioto T."/>
            <person name="Alioto T."/>
            <person name="Gomez Garrido J."/>
        </authorList>
    </citation>
    <scope>NUCLEOTIDE SEQUENCE</scope>
</reference>
<name>A0AA35PJ52_9SAUR</name>
<dbReference type="AlphaFoldDB" id="A0AA35PJ52"/>
<evidence type="ECO:0000313" key="3">
    <source>
        <dbReference type="Proteomes" id="UP001178461"/>
    </source>
</evidence>
<gene>
    <name evidence="2" type="ORF">PODLI_1B000495</name>
</gene>
<organism evidence="2 3">
    <name type="scientific">Podarcis lilfordi</name>
    <name type="common">Lilford's wall lizard</name>
    <dbReference type="NCBI Taxonomy" id="74358"/>
    <lineage>
        <taxon>Eukaryota</taxon>
        <taxon>Metazoa</taxon>
        <taxon>Chordata</taxon>
        <taxon>Craniata</taxon>
        <taxon>Vertebrata</taxon>
        <taxon>Euteleostomi</taxon>
        <taxon>Lepidosauria</taxon>
        <taxon>Squamata</taxon>
        <taxon>Bifurcata</taxon>
        <taxon>Unidentata</taxon>
        <taxon>Episquamata</taxon>
        <taxon>Laterata</taxon>
        <taxon>Lacertibaenia</taxon>
        <taxon>Lacertidae</taxon>
        <taxon>Podarcis</taxon>
    </lineage>
</organism>
<protein>
    <submittedName>
        <fullName evidence="2">Uncharacterized protein</fullName>
    </submittedName>
</protein>
<keyword evidence="3" id="KW-1185">Reference proteome</keyword>
<dbReference type="Proteomes" id="UP001178461">
    <property type="component" value="Chromosome 13"/>
</dbReference>
<evidence type="ECO:0000313" key="2">
    <source>
        <dbReference type="EMBL" id="CAI5790871.1"/>
    </source>
</evidence>